<name>A0A3B1DKP9_9ZZZZ</name>
<reference evidence="5" key="1">
    <citation type="submission" date="2018-06" db="EMBL/GenBank/DDBJ databases">
        <authorList>
            <person name="Zhirakovskaya E."/>
        </authorList>
    </citation>
    <scope>NUCLEOTIDE SEQUENCE</scope>
</reference>
<dbReference type="AlphaFoldDB" id="A0A3B1DKP9"/>
<feature type="non-terminal residue" evidence="5">
    <location>
        <position position="1"/>
    </location>
</feature>
<keyword evidence="2" id="KW-0689">Ribosomal protein</keyword>
<feature type="region of interest" description="Disordered" evidence="4">
    <location>
        <begin position="1"/>
        <end position="20"/>
    </location>
</feature>
<protein>
    <recommendedName>
        <fullName evidence="6">LSU ribosomal protein L4p (L1e)</fullName>
    </recommendedName>
</protein>
<accession>A0A3B1DKP9</accession>
<comment type="similarity">
    <text evidence="1">Belongs to the universal ribosomal protein uL4 family.</text>
</comment>
<evidence type="ECO:0000256" key="4">
    <source>
        <dbReference type="SAM" id="MobiDB-lite"/>
    </source>
</evidence>
<dbReference type="PANTHER" id="PTHR10746">
    <property type="entry name" value="50S RIBOSOMAL PROTEIN L4"/>
    <property type="match status" value="1"/>
</dbReference>
<dbReference type="EMBL" id="UOGK01000521">
    <property type="protein sequence ID" value="VAX41282.1"/>
    <property type="molecule type" value="Genomic_DNA"/>
</dbReference>
<sequence>GNKKPPHFRGGGHSFAKRKHREDYHLTMPKKMRRKANRNALLAKLVDGEVKIIDDLTFDKPHTKAFSEFIKAVGIDHRALLALSKDRTKSKNIWLSARNVGNVDICCADQLTAFDMLNHRYLIIGKSELEAWLSGPSSQISKMAKVEPMGRKVSATTEEVG</sequence>
<evidence type="ECO:0000256" key="2">
    <source>
        <dbReference type="ARBA" id="ARBA00022980"/>
    </source>
</evidence>
<dbReference type="PANTHER" id="PTHR10746:SF6">
    <property type="entry name" value="LARGE RIBOSOMAL SUBUNIT PROTEIN UL4M"/>
    <property type="match status" value="1"/>
</dbReference>
<organism evidence="5">
    <name type="scientific">hydrothermal vent metagenome</name>
    <dbReference type="NCBI Taxonomy" id="652676"/>
    <lineage>
        <taxon>unclassified sequences</taxon>
        <taxon>metagenomes</taxon>
        <taxon>ecological metagenomes</taxon>
    </lineage>
</organism>
<dbReference type="SUPFAM" id="SSF52166">
    <property type="entry name" value="Ribosomal protein L4"/>
    <property type="match status" value="1"/>
</dbReference>
<keyword evidence="3" id="KW-0687">Ribonucleoprotein</keyword>
<dbReference type="GO" id="GO:1990904">
    <property type="term" value="C:ribonucleoprotein complex"/>
    <property type="evidence" value="ECO:0007669"/>
    <property type="project" value="UniProtKB-KW"/>
</dbReference>
<evidence type="ECO:0000256" key="3">
    <source>
        <dbReference type="ARBA" id="ARBA00023274"/>
    </source>
</evidence>
<dbReference type="GO" id="GO:0006412">
    <property type="term" value="P:translation"/>
    <property type="evidence" value="ECO:0007669"/>
    <property type="project" value="InterPro"/>
</dbReference>
<dbReference type="InterPro" id="IPR023574">
    <property type="entry name" value="Ribosomal_uL4_dom_sf"/>
</dbReference>
<evidence type="ECO:0000313" key="5">
    <source>
        <dbReference type="EMBL" id="VAX41282.1"/>
    </source>
</evidence>
<dbReference type="GO" id="GO:0003735">
    <property type="term" value="F:structural constituent of ribosome"/>
    <property type="evidence" value="ECO:0007669"/>
    <property type="project" value="InterPro"/>
</dbReference>
<dbReference type="InterPro" id="IPR002136">
    <property type="entry name" value="Ribosomal_uL4"/>
</dbReference>
<dbReference type="Gene3D" id="3.40.1370.10">
    <property type="match status" value="1"/>
</dbReference>
<dbReference type="Pfam" id="PF00573">
    <property type="entry name" value="Ribosomal_L4"/>
    <property type="match status" value="1"/>
</dbReference>
<proteinExistence type="inferred from homology"/>
<evidence type="ECO:0008006" key="6">
    <source>
        <dbReference type="Google" id="ProtNLM"/>
    </source>
</evidence>
<dbReference type="InterPro" id="IPR013005">
    <property type="entry name" value="Ribosomal_uL4-like"/>
</dbReference>
<dbReference type="GO" id="GO:0005840">
    <property type="term" value="C:ribosome"/>
    <property type="evidence" value="ECO:0007669"/>
    <property type="project" value="UniProtKB-KW"/>
</dbReference>
<gene>
    <name evidence="5" type="ORF">MNBD_PLANCTO03-2358</name>
</gene>
<evidence type="ECO:0000256" key="1">
    <source>
        <dbReference type="ARBA" id="ARBA00010528"/>
    </source>
</evidence>